<reference evidence="2" key="1">
    <citation type="journal article" date="2017" name="bioRxiv">
        <title>Comparative analysis of the genomes of Stylophora pistillata and Acropora digitifera provides evidence for extensive differences between species of corals.</title>
        <authorList>
            <person name="Voolstra C.R."/>
            <person name="Li Y."/>
            <person name="Liew Y.J."/>
            <person name="Baumgarten S."/>
            <person name="Zoccola D."/>
            <person name="Flot J.-F."/>
            <person name="Tambutte S."/>
            <person name="Allemand D."/>
            <person name="Aranda M."/>
        </authorList>
    </citation>
    <scope>NUCLEOTIDE SEQUENCE [LARGE SCALE GENOMIC DNA]</scope>
</reference>
<organism evidence="1 2">
    <name type="scientific">Stylophora pistillata</name>
    <name type="common">Smooth cauliflower coral</name>
    <dbReference type="NCBI Taxonomy" id="50429"/>
    <lineage>
        <taxon>Eukaryota</taxon>
        <taxon>Metazoa</taxon>
        <taxon>Cnidaria</taxon>
        <taxon>Anthozoa</taxon>
        <taxon>Hexacorallia</taxon>
        <taxon>Scleractinia</taxon>
        <taxon>Astrocoeniina</taxon>
        <taxon>Pocilloporidae</taxon>
        <taxon>Stylophora</taxon>
    </lineage>
</organism>
<evidence type="ECO:0000313" key="2">
    <source>
        <dbReference type="Proteomes" id="UP000225706"/>
    </source>
</evidence>
<proteinExistence type="predicted"/>
<protein>
    <submittedName>
        <fullName evidence="1">Uncharacterized protein</fullName>
    </submittedName>
</protein>
<sequence>MPKIQKSVTYQNLRALAERQYQDFTTTVRRENASSSFLEDVMATQTTLRQRKNARINANNIISDTGICDKSFPELSNRCTATWNGN</sequence>
<keyword evidence="2" id="KW-1185">Reference proteome</keyword>
<dbReference type="Proteomes" id="UP000225706">
    <property type="component" value="Unassembled WGS sequence"/>
</dbReference>
<accession>A0A2B4SI51</accession>
<comment type="caution">
    <text evidence="1">The sequence shown here is derived from an EMBL/GenBank/DDBJ whole genome shotgun (WGS) entry which is preliminary data.</text>
</comment>
<dbReference type="AlphaFoldDB" id="A0A2B4SI51"/>
<gene>
    <name evidence="1" type="ORF">AWC38_SpisGene5683</name>
</gene>
<evidence type="ECO:0000313" key="1">
    <source>
        <dbReference type="EMBL" id="PFX29551.1"/>
    </source>
</evidence>
<name>A0A2B4SI51_STYPI</name>
<dbReference type="EMBL" id="LSMT01000064">
    <property type="protein sequence ID" value="PFX29551.1"/>
    <property type="molecule type" value="Genomic_DNA"/>
</dbReference>